<accession>A0A179SJW8</accession>
<feature type="domain" description="DUF427" evidence="2">
    <location>
        <begin position="35"/>
        <end position="125"/>
    </location>
</feature>
<dbReference type="InterPro" id="IPR007361">
    <property type="entry name" value="DUF427"/>
</dbReference>
<dbReference type="EMBL" id="LWHQ01000008">
    <property type="protein sequence ID" value="OAS26844.1"/>
    <property type="molecule type" value="Genomic_DNA"/>
</dbReference>
<gene>
    <name evidence="3" type="ORF">A5481_03795</name>
</gene>
<reference evidence="3 4" key="1">
    <citation type="submission" date="2016-04" db="EMBL/GenBank/DDBJ databases">
        <authorList>
            <person name="Evans L.H."/>
            <person name="Alamgir A."/>
            <person name="Owens N."/>
            <person name="Weber N.D."/>
            <person name="Virtaneva K."/>
            <person name="Barbian K."/>
            <person name="Babar A."/>
            <person name="Rosenke K."/>
        </authorList>
    </citation>
    <scope>NUCLEOTIDE SEQUENCE [LARGE SCALE GENOMIC DNA]</scope>
    <source>
        <strain evidence="3 4">PMB02</strain>
    </source>
</reference>
<protein>
    <recommendedName>
        <fullName evidence="2">DUF427 domain-containing protein</fullName>
    </recommendedName>
</protein>
<dbReference type="Pfam" id="PF04248">
    <property type="entry name" value="NTP_transf_9"/>
    <property type="match status" value="1"/>
</dbReference>
<dbReference type="STRING" id="427683.A5481_03795"/>
<evidence type="ECO:0000313" key="3">
    <source>
        <dbReference type="EMBL" id="OAS26844.1"/>
    </source>
</evidence>
<dbReference type="PANTHER" id="PTHR43058">
    <property type="entry name" value="SLR0655 PROTEIN"/>
    <property type="match status" value="1"/>
</dbReference>
<feature type="region of interest" description="Disordered" evidence="1">
    <location>
        <begin position="1"/>
        <end position="24"/>
    </location>
</feature>
<dbReference type="Gene3D" id="2.170.150.40">
    <property type="entry name" value="Domain of unknown function (DUF427)"/>
    <property type="match status" value="1"/>
</dbReference>
<comment type="caution">
    <text evidence="3">The sequence shown here is derived from an EMBL/GenBank/DDBJ whole genome shotgun (WGS) entry which is preliminary data.</text>
</comment>
<dbReference type="AlphaFoldDB" id="A0A179SJW8"/>
<dbReference type="OrthoDB" id="9815163at2"/>
<dbReference type="InterPro" id="IPR038694">
    <property type="entry name" value="DUF427_sf"/>
</dbReference>
<proteinExistence type="predicted"/>
<name>A0A179SJW8_9HYPH</name>
<sequence>MPFGHPDPDPVGPGQESVWDYPRPPRLEPVPERLRVVFDGATIADTVRGWRVLETSHPPTYYLHPDDIRPGAVVPAGGGSVCEWKGRAVYLDVVGPRLRAARAAWAYPRPDAAFAALAGHVAFYAGPMEACFVGEERVVPQPGGFYGGWITGRVVGPFKGEPGTMGW</sequence>
<dbReference type="PANTHER" id="PTHR43058:SF1">
    <property type="entry name" value="DUF427 DOMAIN-CONTAINING PROTEIN"/>
    <property type="match status" value="1"/>
</dbReference>
<dbReference type="RefSeq" id="WP_048435529.1">
    <property type="nucleotide sequence ID" value="NZ_LWHQ01000008.1"/>
</dbReference>
<evidence type="ECO:0000259" key="2">
    <source>
        <dbReference type="Pfam" id="PF04248"/>
    </source>
</evidence>
<dbReference type="Proteomes" id="UP000078316">
    <property type="component" value="Unassembled WGS sequence"/>
</dbReference>
<organism evidence="3 4">
    <name type="scientific">Methylobacterium platani</name>
    <dbReference type="NCBI Taxonomy" id="427683"/>
    <lineage>
        <taxon>Bacteria</taxon>
        <taxon>Pseudomonadati</taxon>
        <taxon>Pseudomonadota</taxon>
        <taxon>Alphaproteobacteria</taxon>
        <taxon>Hyphomicrobiales</taxon>
        <taxon>Methylobacteriaceae</taxon>
        <taxon>Methylobacterium</taxon>
    </lineage>
</organism>
<evidence type="ECO:0000313" key="4">
    <source>
        <dbReference type="Proteomes" id="UP000078316"/>
    </source>
</evidence>
<evidence type="ECO:0000256" key="1">
    <source>
        <dbReference type="SAM" id="MobiDB-lite"/>
    </source>
</evidence>